<dbReference type="EMBL" id="AFQE01000022">
    <property type="protein sequence ID" value="EGQ78164.1"/>
    <property type="molecule type" value="Genomic_DNA"/>
</dbReference>
<organism evidence="2 3">
    <name type="scientific">Neisseria macacae ATCC 33926</name>
    <dbReference type="NCBI Taxonomy" id="997348"/>
    <lineage>
        <taxon>Bacteria</taxon>
        <taxon>Pseudomonadati</taxon>
        <taxon>Pseudomonadota</taxon>
        <taxon>Betaproteobacteria</taxon>
        <taxon>Neisseriales</taxon>
        <taxon>Neisseriaceae</taxon>
        <taxon>Neisseria</taxon>
    </lineage>
</organism>
<gene>
    <name evidence="2" type="ORF">HMPREF9418_0389</name>
</gene>
<evidence type="ECO:0000313" key="3">
    <source>
        <dbReference type="Proteomes" id="UP000004982"/>
    </source>
</evidence>
<evidence type="ECO:0000256" key="1">
    <source>
        <dbReference type="SAM" id="MobiDB-lite"/>
    </source>
</evidence>
<accession>A0AA36XLK1</accession>
<reference evidence="2 3" key="1">
    <citation type="submission" date="2011-05" db="EMBL/GenBank/DDBJ databases">
        <authorList>
            <person name="Muzny D."/>
            <person name="Qin X."/>
            <person name="Deng J."/>
            <person name="Jiang H."/>
            <person name="Liu Y."/>
            <person name="Qu J."/>
            <person name="Song X.-Z."/>
            <person name="Zhang L."/>
            <person name="Thornton R."/>
            <person name="Coyle M."/>
            <person name="Francisco L."/>
            <person name="Jackson L."/>
            <person name="Javaid M."/>
            <person name="Korchina V."/>
            <person name="Kovar C."/>
            <person name="Mata R."/>
            <person name="Mathew T."/>
            <person name="Ngo R."/>
            <person name="Nguyen L."/>
            <person name="Nguyen N."/>
            <person name="Okwuonu G."/>
            <person name="Ongeri F."/>
            <person name="Pham C."/>
            <person name="Simmons D."/>
            <person name="Wilczek-Boney K."/>
            <person name="Hale W."/>
            <person name="Jakkamsetti A."/>
            <person name="Pham P."/>
            <person name="Ruth R."/>
            <person name="San Lucas F."/>
            <person name="Warren J."/>
            <person name="Zhang J."/>
            <person name="Zhao Z."/>
            <person name="Zhou C."/>
            <person name="Zhu D."/>
            <person name="Lee S."/>
            <person name="Bess C."/>
            <person name="Blankenburg K."/>
            <person name="Forbes L."/>
            <person name="Fu Q."/>
            <person name="Gubbala S."/>
            <person name="Hirani K."/>
            <person name="Jayaseelan J.C."/>
            <person name="Lara F."/>
            <person name="Munidasa M."/>
            <person name="Palculict T."/>
            <person name="Patil S."/>
            <person name="Pu L.-L."/>
            <person name="Saada N."/>
            <person name="Tang L."/>
            <person name="Weissenberger G."/>
            <person name="Zhu Y."/>
            <person name="Hemphill L."/>
            <person name="Shang Y."/>
            <person name="Youmans B."/>
            <person name="Ayvaz T."/>
            <person name="Ross M."/>
            <person name="Santibanez J."/>
            <person name="Aqrawi P."/>
            <person name="Gross S."/>
            <person name="Joshi V."/>
            <person name="Fowler G."/>
            <person name="Nazareth L."/>
            <person name="Reid J."/>
            <person name="Worley K."/>
            <person name="Petrosino J."/>
            <person name="Highlander S."/>
            <person name="Gibbs R."/>
        </authorList>
    </citation>
    <scope>NUCLEOTIDE SEQUENCE [LARGE SCALE GENOMIC DNA]</scope>
    <source>
        <strain evidence="2 3">ATCC 33926</strain>
    </source>
</reference>
<protein>
    <submittedName>
        <fullName evidence="2">Uncharacterized protein</fullName>
    </submittedName>
</protein>
<comment type="caution">
    <text evidence="2">The sequence shown here is derived from an EMBL/GenBank/DDBJ whole genome shotgun (WGS) entry which is preliminary data.</text>
</comment>
<evidence type="ECO:0000313" key="2">
    <source>
        <dbReference type="EMBL" id="EGQ78164.1"/>
    </source>
</evidence>
<proteinExistence type="predicted"/>
<dbReference type="Proteomes" id="UP000004982">
    <property type="component" value="Unassembled WGS sequence"/>
</dbReference>
<name>A0AA36XLK1_9NEIS</name>
<feature type="compositionally biased region" description="Basic residues" evidence="1">
    <location>
        <begin position="26"/>
        <end position="41"/>
    </location>
</feature>
<dbReference type="AlphaFoldDB" id="A0AA36XLK1"/>
<feature type="region of interest" description="Disordered" evidence="1">
    <location>
        <begin position="1"/>
        <end position="41"/>
    </location>
</feature>
<sequence length="41" mass="4870">MDWNKKHPPAASPFPIQTQPTDIKKRPFIKKGRLKQTRRQV</sequence>